<dbReference type="SMART" id="SM00421">
    <property type="entry name" value="HTH_LUXR"/>
    <property type="match status" value="1"/>
</dbReference>
<dbReference type="PANTHER" id="PTHR43214">
    <property type="entry name" value="TWO-COMPONENT RESPONSE REGULATOR"/>
    <property type="match status" value="1"/>
</dbReference>
<dbReference type="SUPFAM" id="SSF55785">
    <property type="entry name" value="PYP-like sensor domain (PAS domain)"/>
    <property type="match status" value="3"/>
</dbReference>
<dbReference type="PROSITE" id="PS50043">
    <property type="entry name" value="HTH_LUXR_2"/>
    <property type="match status" value="1"/>
</dbReference>
<dbReference type="PROSITE" id="PS50112">
    <property type="entry name" value="PAS"/>
    <property type="match status" value="1"/>
</dbReference>
<dbReference type="InterPro" id="IPR016032">
    <property type="entry name" value="Sig_transdc_resp-reg_C-effctor"/>
</dbReference>
<dbReference type="GO" id="GO:0006355">
    <property type="term" value="P:regulation of DNA-templated transcription"/>
    <property type="evidence" value="ECO:0007669"/>
    <property type="project" value="InterPro"/>
</dbReference>
<dbReference type="CDD" id="cd00130">
    <property type="entry name" value="PAS"/>
    <property type="match status" value="2"/>
</dbReference>
<dbReference type="PANTHER" id="PTHR43214:SF38">
    <property type="entry name" value="NITRATE_NITRITE RESPONSE REGULATOR PROTEIN NARL"/>
    <property type="match status" value="1"/>
</dbReference>
<dbReference type="SMART" id="SM00091">
    <property type="entry name" value="PAS"/>
    <property type="match status" value="3"/>
</dbReference>
<dbReference type="InterPro" id="IPR035965">
    <property type="entry name" value="PAS-like_dom_sf"/>
</dbReference>
<evidence type="ECO:0000259" key="2">
    <source>
        <dbReference type="PROSITE" id="PS50043"/>
    </source>
</evidence>
<keyword evidence="5" id="KW-1185">Reference proteome</keyword>
<evidence type="ECO:0000256" key="1">
    <source>
        <dbReference type="ARBA" id="ARBA00023125"/>
    </source>
</evidence>
<accession>A0A7V7PKA1</accession>
<dbReference type="Pfam" id="PF13426">
    <property type="entry name" value="PAS_9"/>
    <property type="match status" value="2"/>
</dbReference>
<dbReference type="NCBIfam" id="TIGR00229">
    <property type="entry name" value="sensory_box"/>
    <property type="match status" value="2"/>
</dbReference>
<protein>
    <submittedName>
        <fullName evidence="4">Helix-turn-helix transcriptional regulator</fullName>
    </submittedName>
</protein>
<organism evidence="4 5">
    <name type="scientific">Plantimonas leprariae</name>
    <dbReference type="NCBI Taxonomy" id="2615207"/>
    <lineage>
        <taxon>Bacteria</taxon>
        <taxon>Pseudomonadati</taxon>
        <taxon>Pseudomonadota</taxon>
        <taxon>Alphaproteobacteria</taxon>
        <taxon>Hyphomicrobiales</taxon>
        <taxon>Aurantimonadaceae</taxon>
        <taxon>Plantimonas</taxon>
    </lineage>
</organism>
<keyword evidence="1" id="KW-0238">DNA-binding</keyword>
<dbReference type="InterPro" id="IPR036388">
    <property type="entry name" value="WH-like_DNA-bd_sf"/>
</dbReference>
<name>A0A7V7PKA1_9HYPH</name>
<dbReference type="Gene3D" id="3.30.450.20">
    <property type="entry name" value="PAS domain"/>
    <property type="match status" value="3"/>
</dbReference>
<sequence>MDVVLGGRGNVTDHSAASLRSTSANVLREIVVGLTEGVILIDPDQTLLWANAAALDMHGVLSTDELGPTVSDYRERFQLRYRNNHPVEPGGDPIERVVGGEAFSEVIVEVARAGAAEPEWVHKIRSLVIRDENGAPECLALILQDASLRFEAEERFERAFGANPAPALICRLSDQRFVKVNQGFLDMTGFEREAIVGRSVFDFDIFANATDRKLAKERIVEGRPVPQMESELDLPDGTSKLVIVAGQPIEVNDEDYMLFTFADLEPRRKAERLARQSEQRFAHAFRMAPVAMVVTSLKGHEIIDANRAFNSMTGHDDEATVGLRPGELAFWDTPATCRRFEQVIEASGGLHNADAKVRTKAGDVLDCLVSAAAITVEDDPRVLWVIQDITERRHSELELVTAIETVMKDASWFSHSIVATLANLRVQPLGTPPREVAALTKREIEVLRVICEGLGDAQIADRLSMSPNTVRNHVARIYAKIGVNRRGAVVVWAHEHGLASNSPSSQINKPLK</sequence>
<dbReference type="PRINTS" id="PR00038">
    <property type="entry name" value="HTHLUXR"/>
</dbReference>
<gene>
    <name evidence="4" type="ORF">F6X38_21815</name>
</gene>
<feature type="domain" description="PAS" evidence="3">
    <location>
        <begin position="152"/>
        <end position="203"/>
    </location>
</feature>
<dbReference type="InterPro" id="IPR000792">
    <property type="entry name" value="Tscrpt_reg_LuxR_C"/>
</dbReference>
<evidence type="ECO:0000313" key="5">
    <source>
        <dbReference type="Proteomes" id="UP000432089"/>
    </source>
</evidence>
<proteinExistence type="predicted"/>
<dbReference type="GO" id="GO:0003677">
    <property type="term" value="F:DNA binding"/>
    <property type="evidence" value="ECO:0007669"/>
    <property type="project" value="UniProtKB-KW"/>
</dbReference>
<feature type="domain" description="HTH luxR-type" evidence="2">
    <location>
        <begin position="432"/>
        <end position="497"/>
    </location>
</feature>
<dbReference type="Gene3D" id="1.10.10.10">
    <property type="entry name" value="Winged helix-like DNA-binding domain superfamily/Winged helix DNA-binding domain"/>
    <property type="match status" value="1"/>
</dbReference>
<evidence type="ECO:0000313" key="4">
    <source>
        <dbReference type="EMBL" id="KAB0676185.1"/>
    </source>
</evidence>
<dbReference type="EMBL" id="VZDO01000025">
    <property type="protein sequence ID" value="KAB0676185.1"/>
    <property type="molecule type" value="Genomic_DNA"/>
</dbReference>
<reference evidence="4 5" key="1">
    <citation type="submission" date="2019-09" db="EMBL/GenBank/DDBJ databases">
        <title>YIM 132180 draft genome.</title>
        <authorList>
            <person name="Zhang K."/>
        </authorList>
    </citation>
    <scope>NUCLEOTIDE SEQUENCE [LARGE SCALE GENOMIC DNA]</scope>
    <source>
        <strain evidence="4 5">YIM 132180</strain>
    </source>
</reference>
<dbReference type="Proteomes" id="UP000432089">
    <property type="component" value="Unassembled WGS sequence"/>
</dbReference>
<dbReference type="InterPro" id="IPR000014">
    <property type="entry name" value="PAS"/>
</dbReference>
<dbReference type="CDD" id="cd06170">
    <property type="entry name" value="LuxR_C_like"/>
    <property type="match status" value="1"/>
</dbReference>
<comment type="caution">
    <text evidence="4">The sequence shown here is derived from an EMBL/GenBank/DDBJ whole genome shotgun (WGS) entry which is preliminary data.</text>
</comment>
<evidence type="ECO:0000259" key="3">
    <source>
        <dbReference type="PROSITE" id="PS50112"/>
    </source>
</evidence>
<dbReference type="Pfam" id="PF13188">
    <property type="entry name" value="PAS_8"/>
    <property type="match status" value="1"/>
</dbReference>
<dbReference type="AlphaFoldDB" id="A0A7V7PKA1"/>
<dbReference type="Pfam" id="PF00196">
    <property type="entry name" value="GerE"/>
    <property type="match status" value="1"/>
</dbReference>
<dbReference type="SUPFAM" id="SSF46894">
    <property type="entry name" value="C-terminal effector domain of the bipartite response regulators"/>
    <property type="match status" value="1"/>
</dbReference>
<dbReference type="InterPro" id="IPR039420">
    <property type="entry name" value="WalR-like"/>
</dbReference>